<accession>A0A518BQZ5</accession>
<name>A0A518BQZ5_9BACT</name>
<sequence length="471" mass="52604" precursor="true">MTAAIACLFTLVAPTFTAPSAAPGAPVDEPVLVEKYGLLFDLPDTGNITGGPADQGQVQASWRGTLGEDTLTIELRILPADEFGFSEPTEVADLVRDFWTRMERPFQYHPHRVVNGPFGYTPYAVLQGYGVFDSTLETGAGWVLSGLLPDAGYTVEVGFDAVPTEEQRGMIEAFLETGVSFTGEPRNPEWTDEEVEARIARDMPSSLEDERVRFLRTDHYIVIGNSSGANAFAKNVEECYDAIRGEFPFEEIEGQRLMPIFLFRTRDQYIDYIEEKLGWSRENAARSGGIASGDWYATTYQDPKDPTHLHELTHQIFGNRLLVSGGGSWFQEGVARYMETVEYKQKAGDINNMGKRAAKRALKDGPDEAVAEGEYIRMQKIMTMPSMLYSSSGQTNKGESAAGLAYDQAGSIIYFVMNDKRTRDKAQEFIHRVGGVPRSDIPAIQRELRALFNVDIAGFEEMYFEFWKKGR</sequence>
<protein>
    <recommendedName>
        <fullName evidence="4">DUF1570 domain-containing protein</fullName>
    </recommendedName>
</protein>
<dbReference type="RefSeq" id="WP_145069247.1">
    <property type="nucleotide sequence ID" value="NZ_CP036287.1"/>
</dbReference>
<organism evidence="2 3">
    <name type="scientific">Engelhardtia mirabilis</name>
    <dbReference type="NCBI Taxonomy" id="2528011"/>
    <lineage>
        <taxon>Bacteria</taxon>
        <taxon>Pseudomonadati</taxon>
        <taxon>Planctomycetota</taxon>
        <taxon>Planctomycetia</taxon>
        <taxon>Planctomycetia incertae sedis</taxon>
        <taxon>Engelhardtia</taxon>
    </lineage>
</organism>
<evidence type="ECO:0008006" key="4">
    <source>
        <dbReference type="Google" id="ProtNLM"/>
    </source>
</evidence>
<evidence type="ECO:0000313" key="2">
    <source>
        <dbReference type="EMBL" id="QDU69394.1"/>
    </source>
</evidence>
<dbReference type="Proteomes" id="UP000316921">
    <property type="component" value="Chromosome"/>
</dbReference>
<feature type="signal peptide" evidence="1">
    <location>
        <begin position="1"/>
        <end position="21"/>
    </location>
</feature>
<keyword evidence="1" id="KW-0732">Signal</keyword>
<dbReference type="KEGG" id="pbap:Pla133_45130"/>
<evidence type="ECO:0000313" key="3">
    <source>
        <dbReference type="Proteomes" id="UP000316921"/>
    </source>
</evidence>
<proteinExistence type="predicted"/>
<gene>
    <name evidence="2" type="ORF">Pla133_45130</name>
</gene>
<dbReference type="AlphaFoldDB" id="A0A518BQZ5"/>
<reference evidence="2 3" key="1">
    <citation type="submission" date="2019-02" db="EMBL/GenBank/DDBJ databases">
        <title>Deep-cultivation of Planctomycetes and their phenomic and genomic characterization uncovers novel biology.</title>
        <authorList>
            <person name="Wiegand S."/>
            <person name="Jogler M."/>
            <person name="Boedeker C."/>
            <person name="Pinto D."/>
            <person name="Vollmers J."/>
            <person name="Rivas-Marin E."/>
            <person name="Kohn T."/>
            <person name="Peeters S.H."/>
            <person name="Heuer A."/>
            <person name="Rast P."/>
            <person name="Oberbeckmann S."/>
            <person name="Bunk B."/>
            <person name="Jeske O."/>
            <person name="Meyerdierks A."/>
            <person name="Storesund J.E."/>
            <person name="Kallscheuer N."/>
            <person name="Luecker S."/>
            <person name="Lage O.M."/>
            <person name="Pohl T."/>
            <person name="Merkel B.J."/>
            <person name="Hornburger P."/>
            <person name="Mueller R.-W."/>
            <person name="Bruemmer F."/>
            <person name="Labrenz M."/>
            <person name="Spormann A.M."/>
            <person name="Op den Camp H."/>
            <person name="Overmann J."/>
            <person name="Amann R."/>
            <person name="Jetten M.S.M."/>
            <person name="Mascher T."/>
            <person name="Medema M.H."/>
            <person name="Devos D.P."/>
            <person name="Kaster A.-K."/>
            <person name="Ovreas L."/>
            <person name="Rohde M."/>
            <person name="Galperin M.Y."/>
            <person name="Jogler C."/>
        </authorList>
    </citation>
    <scope>NUCLEOTIDE SEQUENCE [LARGE SCALE GENOMIC DNA]</scope>
    <source>
        <strain evidence="2 3">Pla133</strain>
    </source>
</reference>
<evidence type="ECO:0000256" key="1">
    <source>
        <dbReference type="SAM" id="SignalP"/>
    </source>
</evidence>
<keyword evidence="3" id="KW-1185">Reference proteome</keyword>
<dbReference type="EMBL" id="CP036287">
    <property type="protein sequence ID" value="QDU69394.1"/>
    <property type="molecule type" value="Genomic_DNA"/>
</dbReference>
<feature type="chain" id="PRO_5022042167" description="DUF1570 domain-containing protein" evidence="1">
    <location>
        <begin position="22"/>
        <end position="471"/>
    </location>
</feature>